<dbReference type="InterPro" id="IPR007844">
    <property type="entry name" value="AsmA"/>
</dbReference>
<feature type="domain" description="AsmA" evidence="1">
    <location>
        <begin position="10"/>
        <end position="302"/>
    </location>
</feature>
<evidence type="ECO:0000313" key="2">
    <source>
        <dbReference type="EMBL" id="QGO06565.1"/>
    </source>
</evidence>
<reference evidence="2 3" key="1">
    <citation type="submission" date="2019-04" db="EMBL/GenBank/DDBJ databases">
        <title>Complete genome sequencing of Piscirickettsia salmonis strain Psal-009.</title>
        <authorList>
            <person name="Schober I."/>
            <person name="Bunk B."/>
            <person name="Sproer C."/>
            <person name="Carril G.P."/>
            <person name="Riedel T."/>
            <person name="Flores-Herrera P.A."/>
            <person name="Nourdin-Galindo G."/>
            <person name="Marshall S.H."/>
            <person name="Overmann J."/>
        </authorList>
    </citation>
    <scope>NUCLEOTIDE SEQUENCE [LARGE SCALE GENOMIC DNA]</scope>
    <source>
        <strain evidence="2 3">Psal-009</strain>
    </source>
</reference>
<gene>
    <name evidence="2" type="ORF">Psal009_02480</name>
</gene>
<name>A0A9Q6PSZ3_PISSA</name>
<keyword evidence="3" id="KW-1185">Reference proteome</keyword>
<proteinExistence type="predicted"/>
<dbReference type="PANTHER" id="PTHR30441:SF4">
    <property type="entry name" value="PROTEIN ASMA"/>
    <property type="match status" value="1"/>
</dbReference>
<evidence type="ECO:0000259" key="1">
    <source>
        <dbReference type="Pfam" id="PF05170"/>
    </source>
</evidence>
<dbReference type="RefSeq" id="WP_036777098.1">
    <property type="nucleotide sequence ID" value="NZ_CP012413.1"/>
</dbReference>
<dbReference type="Pfam" id="PF05170">
    <property type="entry name" value="AsmA"/>
    <property type="match status" value="1"/>
</dbReference>
<dbReference type="Proteomes" id="UP000422232">
    <property type="component" value="Chromosome"/>
</dbReference>
<accession>A0A9Q6PSZ3</accession>
<dbReference type="GO" id="GO:0090313">
    <property type="term" value="P:regulation of protein targeting to membrane"/>
    <property type="evidence" value="ECO:0007669"/>
    <property type="project" value="TreeGrafter"/>
</dbReference>
<organism evidence="2 3">
    <name type="scientific">Piscirickettsia salmonis</name>
    <dbReference type="NCBI Taxonomy" id="1238"/>
    <lineage>
        <taxon>Bacteria</taxon>
        <taxon>Pseudomonadati</taxon>
        <taxon>Pseudomonadota</taxon>
        <taxon>Gammaproteobacteria</taxon>
        <taxon>Thiotrichales</taxon>
        <taxon>Piscirickettsiaceae</taxon>
        <taxon>Piscirickettsia</taxon>
    </lineage>
</organism>
<sequence length="645" mass="72412">MLRFIKLFTGCLGLLLALFILFIIFINQLLPKDKIKALLSEQVLKQTGRNFTIQGQLDLSIIPWVGIEAHDITFSSPKNFNKPLMHIQSMKFKLNILPLFKKQIKVNTLTLNGADIYLAQKANGQNNWTFNALKQASSTQTKSKIALTATNQDNKPSQNLTNTITQHSHQHSIQSEKLDLPLFKADNIHIQDSRLSFITPHANYHLKHIDLKLSHASLQQTFPLALSFQLIAPQYTLQQTLNSQVRVKLPQGRINQAALTLSDLQINSKLKRPNQADLTFKLQGQTELNLAKDQLAIDLKQAELANANLTGALTIQPLTTVLQGRSLNITGQLATNHFNLNSLLHTLGLAINPKLPLNNAQATLRFKPTNNSQTQTIQLAGQLNDSKFNGQIQLTDLTAPKLATTINIDQINVTPYINTYMLLPSNTTLQTKDIKVTANFELPNHWQQQGLITSLQGTLNATIQHTQLNGINLIQMTNSAGNAFNQVKSESTLQHAFKHVQTIAKASQGPHKQTNLSPTTLNITIKQGQAQFRYQSKALPNNRLNGQGHMNLQQPKDYFSRVLLYHYNLQQGEDSVIGVRLPFFAKGTLSQGLISTGFDTRWFMQNEAPRLIKQELKKAIQQQIQQHLPNSRNKPLNNILEQFFN</sequence>
<protein>
    <recommendedName>
        <fullName evidence="1">AsmA domain-containing protein</fullName>
    </recommendedName>
</protein>
<evidence type="ECO:0000313" key="3">
    <source>
        <dbReference type="Proteomes" id="UP000422232"/>
    </source>
</evidence>
<dbReference type="GO" id="GO:0005886">
    <property type="term" value="C:plasma membrane"/>
    <property type="evidence" value="ECO:0007669"/>
    <property type="project" value="TreeGrafter"/>
</dbReference>
<dbReference type="EMBL" id="CP038908">
    <property type="protein sequence ID" value="QGO06565.1"/>
    <property type="molecule type" value="Genomic_DNA"/>
</dbReference>
<dbReference type="PANTHER" id="PTHR30441">
    <property type="entry name" value="DUF748 DOMAIN-CONTAINING PROTEIN"/>
    <property type="match status" value="1"/>
</dbReference>
<dbReference type="InterPro" id="IPR052894">
    <property type="entry name" value="AsmA-related"/>
</dbReference>
<dbReference type="AlphaFoldDB" id="A0A9Q6PSZ3"/>